<dbReference type="EMBL" id="BGPR01007520">
    <property type="protein sequence ID" value="GBN27529.1"/>
    <property type="molecule type" value="Genomic_DNA"/>
</dbReference>
<reference evidence="1 2" key="1">
    <citation type="journal article" date="2019" name="Sci. Rep.">
        <title>Orb-weaving spider Araneus ventricosus genome elucidates the spidroin gene catalogue.</title>
        <authorList>
            <person name="Kono N."/>
            <person name="Nakamura H."/>
            <person name="Ohtoshi R."/>
            <person name="Moran D.A.P."/>
            <person name="Shinohara A."/>
            <person name="Yoshida Y."/>
            <person name="Fujiwara M."/>
            <person name="Mori M."/>
            <person name="Tomita M."/>
            <person name="Arakawa K."/>
        </authorList>
    </citation>
    <scope>NUCLEOTIDE SEQUENCE [LARGE SCALE GENOMIC DNA]</scope>
</reference>
<comment type="caution">
    <text evidence="1">The sequence shown here is derived from an EMBL/GenBank/DDBJ whole genome shotgun (WGS) entry which is preliminary data.</text>
</comment>
<dbReference type="Proteomes" id="UP000499080">
    <property type="component" value="Unassembled WGS sequence"/>
</dbReference>
<evidence type="ECO:0000313" key="2">
    <source>
        <dbReference type="Proteomes" id="UP000499080"/>
    </source>
</evidence>
<gene>
    <name evidence="1" type="ORF">AVEN_121333_1</name>
</gene>
<sequence>MFQSTFFGKQDAKPIRQCEIKMRIGVDLGKIWNPVFQNGLSDDESSRFERYQTPTERAEEIEAGAVFVPLLSLLIDMNKNLNQAHTDGLPNRIHLMPIIIPNRR</sequence>
<keyword evidence="2" id="KW-1185">Reference proteome</keyword>
<name>A0A4Y2MLW0_ARAVE</name>
<organism evidence="1 2">
    <name type="scientific">Araneus ventricosus</name>
    <name type="common">Orbweaver spider</name>
    <name type="synonym">Epeira ventricosa</name>
    <dbReference type="NCBI Taxonomy" id="182803"/>
    <lineage>
        <taxon>Eukaryota</taxon>
        <taxon>Metazoa</taxon>
        <taxon>Ecdysozoa</taxon>
        <taxon>Arthropoda</taxon>
        <taxon>Chelicerata</taxon>
        <taxon>Arachnida</taxon>
        <taxon>Araneae</taxon>
        <taxon>Araneomorphae</taxon>
        <taxon>Entelegynae</taxon>
        <taxon>Araneoidea</taxon>
        <taxon>Araneidae</taxon>
        <taxon>Araneus</taxon>
    </lineage>
</organism>
<protein>
    <submittedName>
        <fullName evidence="1">Uncharacterized protein</fullName>
    </submittedName>
</protein>
<evidence type="ECO:0000313" key="1">
    <source>
        <dbReference type="EMBL" id="GBN27529.1"/>
    </source>
</evidence>
<proteinExistence type="predicted"/>
<dbReference type="AlphaFoldDB" id="A0A4Y2MLW0"/>
<accession>A0A4Y2MLW0</accession>